<dbReference type="PANTHER" id="PTHR23526">
    <property type="entry name" value="INTEGRAL MEMBRANE TRANSPORT PROTEIN-RELATED"/>
    <property type="match status" value="1"/>
</dbReference>
<organism evidence="2 3">
    <name type="scientific">Thermogladius calderae (strain DSM 22663 / VKM B-2946 / 1633)</name>
    <dbReference type="NCBI Taxonomy" id="1184251"/>
    <lineage>
        <taxon>Archaea</taxon>
        <taxon>Thermoproteota</taxon>
        <taxon>Thermoprotei</taxon>
        <taxon>Desulfurococcales</taxon>
        <taxon>Desulfurococcaceae</taxon>
        <taxon>Thermogladius</taxon>
    </lineage>
</organism>
<dbReference type="InterPro" id="IPR036259">
    <property type="entry name" value="MFS_trans_sf"/>
</dbReference>
<evidence type="ECO:0000313" key="3">
    <source>
        <dbReference type="Proteomes" id="UP000005270"/>
    </source>
</evidence>
<reference evidence="2 3" key="1">
    <citation type="journal article" date="2012" name="J. Bacteriol.">
        <title>Complete genome sequence of the hyperthermophilic cellulolytic Crenarchaeon 'Thermogladius cellulolyticus' 1633.</title>
        <authorList>
            <person name="Mardanov A.V."/>
            <person name="Kochetkova T.V."/>
            <person name="Beletsky A.V."/>
            <person name="Bonch-Osmolovskaya E.A."/>
            <person name="Ravin N.V."/>
            <person name="Skryabin K.G."/>
        </authorList>
    </citation>
    <scope>NUCLEOTIDE SEQUENCE [LARGE SCALE GENOMIC DNA]</scope>
    <source>
        <strain evidence="3">DSM 22663 / VKM B-2946 / 1633</strain>
    </source>
</reference>
<feature type="transmembrane region" description="Helical" evidence="1">
    <location>
        <begin position="176"/>
        <end position="196"/>
    </location>
</feature>
<accession>I3TE87</accession>
<keyword evidence="1" id="KW-0472">Membrane</keyword>
<feature type="transmembrane region" description="Helical" evidence="1">
    <location>
        <begin position="298"/>
        <end position="316"/>
    </location>
</feature>
<dbReference type="AlphaFoldDB" id="I3TE87"/>
<dbReference type="RefSeq" id="WP_014737325.1">
    <property type="nucleotide sequence ID" value="NC_017954.1"/>
</dbReference>
<sequence>MTGTDDVAEKSKRYFQFETTSYNFSVNLSSGLANAFALRVLNLDILDIGILTSTRIFTYALSQLPGVFFASYIKRNRKLLWSIGGALNRIGMSMSILSVLLPYPYNFEYLLGLTTLTQFAGGIAGIAAGDLLGDLVSLEEAAGFWARINKLNYVAIASSMLTGTLVFLTMRNLLEAYTVVYLVSLVAAVFSTAMLVSIRDPGRRNIGNGIVPSLNNSRRSRNSRLPSISNSASKYLLLQLLFSYSVNLPAPFWDYLVLNVLGGNEVVILFKNMTGLMVKFFTIDFWKKKLNLRGSRRTMSLGMATTSLVPIAYITVPNSWMTVLAEAYSGFAWSSLDLTGALYTFYITPSEERPVFISLLNLSSNLIASAASFTGSVVAGLTGLVYAPFMISSMLRVISSGVAYRFAPEVVNNSNKPG</sequence>
<dbReference type="PANTHER" id="PTHR23526:SF2">
    <property type="entry name" value="MAJOR FACILITATOR SUPERFAMILY (MFS) PROFILE DOMAIN-CONTAINING PROTEIN"/>
    <property type="match status" value="1"/>
</dbReference>
<dbReference type="HOGENOM" id="CLU_651531_0_0_2"/>
<keyword evidence="3" id="KW-1185">Reference proteome</keyword>
<dbReference type="InterPro" id="IPR052528">
    <property type="entry name" value="Sugar_transport-like"/>
</dbReference>
<dbReference type="GeneID" id="13012964"/>
<dbReference type="InParanoid" id="I3TE87"/>
<keyword evidence="1" id="KW-0812">Transmembrane</keyword>
<feature type="transmembrane region" description="Helical" evidence="1">
    <location>
        <begin position="109"/>
        <end position="132"/>
    </location>
</feature>
<dbReference type="Proteomes" id="UP000005270">
    <property type="component" value="Chromosome"/>
</dbReference>
<dbReference type="EMBL" id="CP003531">
    <property type="protein sequence ID" value="AFK51075.1"/>
    <property type="molecule type" value="Genomic_DNA"/>
</dbReference>
<evidence type="ECO:0000256" key="1">
    <source>
        <dbReference type="SAM" id="Phobius"/>
    </source>
</evidence>
<dbReference type="OrthoDB" id="18909at2157"/>
<feature type="transmembrane region" description="Helical" evidence="1">
    <location>
        <begin position="366"/>
        <end position="389"/>
    </location>
</feature>
<evidence type="ECO:0008006" key="4">
    <source>
        <dbReference type="Google" id="ProtNLM"/>
    </source>
</evidence>
<proteinExistence type="predicted"/>
<dbReference type="STRING" id="1184251.TCELL_0651"/>
<feature type="transmembrane region" description="Helical" evidence="1">
    <location>
        <begin position="80"/>
        <end position="103"/>
    </location>
</feature>
<dbReference type="KEGG" id="thg:TCELL_0651"/>
<dbReference type="Gene3D" id="1.20.1250.20">
    <property type="entry name" value="MFS general substrate transporter like domains"/>
    <property type="match status" value="2"/>
</dbReference>
<dbReference type="SUPFAM" id="SSF103473">
    <property type="entry name" value="MFS general substrate transporter"/>
    <property type="match status" value="1"/>
</dbReference>
<name>I3TE87_THEC1</name>
<feature type="transmembrane region" description="Helical" evidence="1">
    <location>
        <begin position="56"/>
        <end position="73"/>
    </location>
</feature>
<dbReference type="eggNOG" id="arCOG00141">
    <property type="taxonomic scope" value="Archaea"/>
</dbReference>
<keyword evidence="1" id="KW-1133">Transmembrane helix</keyword>
<evidence type="ECO:0000313" key="2">
    <source>
        <dbReference type="EMBL" id="AFK51075.1"/>
    </source>
</evidence>
<protein>
    <recommendedName>
        <fullName evidence="4">MFS transporter</fullName>
    </recommendedName>
</protein>
<gene>
    <name evidence="2" type="ordered locus">TCELL_0651</name>
</gene>
<feature type="transmembrane region" description="Helical" evidence="1">
    <location>
        <begin position="153"/>
        <end position="170"/>
    </location>
</feature>